<keyword evidence="7" id="KW-0489">Methyltransferase</keyword>
<dbReference type="GO" id="GO:0032259">
    <property type="term" value="P:methylation"/>
    <property type="evidence" value="ECO:0007669"/>
    <property type="project" value="UniProtKB-KW"/>
</dbReference>
<feature type="domain" description="DNA methylase adenine-specific" evidence="5">
    <location>
        <begin position="304"/>
        <end position="605"/>
    </location>
</feature>
<feature type="domain" description="Type I restriction modification DNA specificity" evidence="4">
    <location>
        <begin position="1004"/>
        <end position="1144"/>
    </location>
</feature>
<dbReference type="EMBL" id="JAYGHT010000132">
    <property type="protein sequence ID" value="MEA5521363.1"/>
    <property type="molecule type" value="Genomic_DNA"/>
</dbReference>
<evidence type="ECO:0000256" key="2">
    <source>
        <dbReference type="ARBA" id="ARBA00022747"/>
    </source>
</evidence>
<evidence type="ECO:0000259" key="6">
    <source>
        <dbReference type="Pfam" id="PF13588"/>
    </source>
</evidence>
<dbReference type="Pfam" id="PF02384">
    <property type="entry name" value="N6_Mtase"/>
    <property type="match status" value="1"/>
</dbReference>
<keyword evidence="2" id="KW-0680">Restriction system</keyword>
<dbReference type="SUPFAM" id="SSF53335">
    <property type="entry name" value="S-adenosyl-L-methionine-dependent methyltransferases"/>
    <property type="match status" value="1"/>
</dbReference>
<feature type="domain" description="Type I restriction modification DNA specificity" evidence="4">
    <location>
        <begin position="799"/>
        <end position="929"/>
    </location>
</feature>
<dbReference type="InterPro" id="IPR029464">
    <property type="entry name" value="HSDR_N"/>
</dbReference>
<dbReference type="PANTHER" id="PTHR30408">
    <property type="entry name" value="TYPE-1 RESTRICTION ENZYME ECOKI SPECIFICITY PROTEIN"/>
    <property type="match status" value="1"/>
</dbReference>
<feature type="domain" description="Type I restriction enzyme R protein N-terminal" evidence="6">
    <location>
        <begin position="55"/>
        <end position="162"/>
    </location>
</feature>
<evidence type="ECO:0000313" key="8">
    <source>
        <dbReference type="Proteomes" id="UP001301728"/>
    </source>
</evidence>
<dbReference type="RefSeq" id="WP_323275471.1">
    <property type="nucleotide sequence ID" value="NZ_JAYGHT010000132.1"/>
</dbReference>
<dbReference type="Pfam" id="PF13588">
    <property type="entry name" value="HSDR_N_2"/>
    <property type="match status" value="1"/>
</dbReference>
<reference evidence="7 8" key="1">
    <citation type="submission" date="2023-12" db="EMBL/GenBank/DDBJ databases">
        <title>Baltic Sea Cyanobacteria.</title>
        <authorList>
            <person name="Delbaje E."/>
            <person name="Fewer D.P."/>
            <person name="Shishido T.K."/>
        </authorList>
    </citation>
    <scope>NUCLEOTIDE SEQUENCE [LARGE SCALE GENOMIC DNA]</scope>
    <source>
        <strain evidence="7 8">CCNP 1315</strain>
    </source>
</reference>
<evidence type="ECO:0000259" key="4">
    <source>
        <dbReference type="Pfam" id="PF01420"/>
    </source>
</evidence>
<dbReference type="InterPro" id="IPR003356">
    <property type="entry name" value="DNA_methylase_A-5"/>
</dbReference>
<dbReference type="InterPro" id="IPR029063">
    <property type="entry name" value="SAM-dependent_MTases_sf"/>
</dbReference>
<proteinExistence type="inferred from homology"/>
<evidence type="ECO:0000256" key="3">
    <source>
        <dbReference type="ARBA" id="ARBA00023125"/>
    </source>
</evidence>
<keyword evidence="8" id="KW-1185">Reference proteome</keyword>
<name>A0ABU5U2E1_9CYAN</name>
<evidence type="ECO:0000256" key="1">
    <source>
        <dbReference type="ARBA" id="ARBA00010923"/>
    </source>
</evidence>
<organism evidence="7 8">
    <name type="scientific">Limnoraphis robusta CCNP1315</name>
    <dbReference type="NCBI Taxonomy" id="3110306"/>
    <lineage>
        <taxon>Bacteria</taxon>
        <taxon>Bacillati</taxon>
        <taxon>Cyanobacteriota</taxon>
        <taxon>Cyanophyceae</taxon>
        <taxon>Oscillatoriophycideae</taxon>
        <taxon>Oscillatoriales</taxon>
        <taxon>Sirenicapillariaceae</taxon>
        <taxon>Limnoraphis</taxon>
    </lineage>
</organism>
<dbReference type="Gene3D" id="3.40.50.150">
    <property type="entry name" value="Vaccinia Virus protein VP39"/>
    <property type="match status" value="1"/>
</dbReference>
<accession>A0ABU5U2E1</accession>
<keyword evidence="3" id="KW-0238">DNA-binding</keyword>
<dbReference type="Pfam" id="PF01420">
    <property type="entry name" value="Methylase_S"/>
    <property type="match status" value="2"/>
</dbReference>
<dbReference type="Gene3D" id="3.90.220.20">
    <property type="entry name" value="DNA methylase specificity domains"/>
    <property type="match status" value="2"/>
</dbReference>
<dbReference type="InterPro" id="IPR052021">
    <property type="entry name" value="Type-I_RS_S_subunit"/>
</dbReference>
<comment type="caution">
    <text evidence="7">The sequence shown here is derived from an EMBL/GenBank/DDBJ whole genome shotgun (WGS) entry which is preliminary data.</text>
</comment>
<dbReference type="InterPro" id="IPR044946">
    <property type="entry name" value="Restrct_endonuc_typeI_TRD_sf"/>
</dbReference>
<dbReference type="SUPFAM" id="SSF116734">
    <property type="entry name" value="DNA methylase specificity domain"/>
    <property type="match status" value="2"/>
</dbReference>
<dbReference type="PRINTS" id="PR00507">
    <property type="entry name" value="N12N6MTFRASE"/>
</dbReference>
<evidence type="ECO:0000313" key="7">
    <source>
        <dbReference type="EMBL" id="MEA5521363.1"/>
    </source>
</evidence>
<evidence type="ECO:0000259" key="5">
    <source>
        <dbReference type="Pfam" id="PF02384"/>
    </source>
</evidence>
<dbReference type="GO" id="GO:0008168">
    <property type="term" value="F:methyltransferase activity"/>
    <property type="evidence" value="ECO:0007669"/>
    <property type="project" value="UniProtKB-KW"/>
</dbReference>
<sequence>MKLADILKDSNYKLSQFKTAEIEQLEQSITLKTTKSGEVPYTVCLVRQKAIKLTPEEAIRQLYLRVLTERLQYPLSRIQVEYGVNFGREVKRADIVVIDKDRPNTVYILVEVKKPKLKDGKAQLHSYCNATGAPIAVWTNGDQISYYQRKDPNYFEDISALPNANQTLADILQIRFTLEDLIANDKLVKQNKSLKTIIEETEDEVLANAGVDVFEEVFKLIFTKLYDEWYSGQGNRRSTRSLEFRNTGQTEAALKKKIQDLFDKAKKKWEGVFSEDTKISLTPSHLSVCVSSLEDVKLFNSNLDVIDEAFEYLINQSSKGEKGQFFTPRYVIDMCVKMLNPQEDEYMIDTAAGSSGFPVHTIFHVWRQILEDEGLQASHLFSLEDKPPRCKEYVEDKVFAIDFDEKAVRVARTLNLIAGDGQTNVLHLNTLEYENWDEVTKQEDWDSVYHEGFRRLKKLRPKGSNSYRDFQFDVLMANPPFAGPIKQGPMIAQYELAKKPNGKMQEKVGRDILFIERNLDFLKPGGRMAIVLPQGRFNNSSDKDIRDFIAERCRILAVVGLHGNTFKPHTGTKTSVLFVQKWNDDPNVGALCPRKDDYNIFFATMQKSGKDNSGDKIWRKITSSTASPADDELSELMPPSPVQRVVGVEGDFLQDEHGHLVVDHDLYNHEGLTKDGIAEAFIEFANKENLSFFKLSPSVTPFDAARYQQLMDGLEAIEVSLNQALEHNLHFRFDSEFFKRKYFKIEAGIKALPYARLSSTQPTIIHPTEIKREYVEDDSSGVLFFRTQNLRPLRVDLSNQVFISEEDAAKLSKNIIQKNDILITRTGANFGDTLIFNEDIEAIASSHVFIFRNKKISQSFLAVFLNTFYGREQINKGMYGGVQPEVAPYYLKNILFPTFSVLFQQLIEKLVEQSYTEVDTSKQIYQQAEDLLLSELGLKDWQPTEETVAVKSFAESFLSSGRLDAEYYQPKFEQAEEAIKNSGFPCQALGSLIEPIQNGFDYREYTEEGTPYIRVGDVKSGQINFESAVRVPISIADVDKPVGLQIGDILFTRKGSFGNSAVVTELEVDGIISSEIMLLRLTSASKQKVLPEYISLFLNSKFGYLQVERRVHGVAYYSISQPDLANLLIPILPKTKQQKIVEKINLSFSLKLQSKQVLEIAKTGVEQAIETDEATATTWINEQLEALNINLT</sequence>
<protein>
    <submittedName>
        <fullName evidence="7">N-6 DNA methylase</fullName>
    </submittedName>
</protein>
<dbReference type="Proteomes" id="UP001301728">
    <property type="component" value="Unassembled WGS sequence"/>
</dbReference>
<gene>
    <name evidence="7" type="ORF">VB854_20710</name>
</gene>
<dbReference type="InterPro" id="IPR000055">
    <property type="entry name" value="Restrct_endonuc_typeI_TRD"/>
</dbReference>
<comment type="similarity">
    <text evidence="1">Belongs to the type-I restriction system S methylase family.</text>
</comment>
<dbReference type="PANTHER" id="PTHR30408:SF12">
    <property type="entry name" value="TYPE I RESTRICTION ENZYME MJAVIII SPECIFICITY SUBUNIT"/>
    <property type="match status" value="1"/>
</dbReference>
<keyword evidence="7" id="KW-0808">Transferase</keyword>